<evidence type="ECO:0000313" key="1">
    <source>
        <dbReference type="EMBL" id="CAG8529706.1"/>
    </source>
</evidence>
<protein>
    <submittedName>
        <fullName evidence="1">7646_t:CDS:1</fullName>
    </submittedName>
</protein>
<sequence length="63" mass="7180">MTVKYDFQHKSTLMQDELQALTAHLLPIYICNDEIEVLVDDKAEAEAKESGDPSLLNIYDEHS</sequence>
<proteinExistence type="predicted"/>
<evidence type="ECO:0000313" key="2">
    <source>
        <dbReference type="Proteomes" id="UP000789860"/>
    </source>
</evidence>
<keyword evidence="2" id="KW-1185">Reference proteome</keyword>
<comment type="caution">
    <text evidence="1">The sequence shown here is derived from an EMBL/GenBank/DDBJ whole genome shotgun (WGS) entry which is preliminary data.</text>
</comment>
<accession>A0ACA9LGN2</accession>
<reference evidence="1" key="1">
    <citation type="submission" date="2021-06" db="EMBL/GenBank/DDBJ databases">
        <authorList>
            <person name="Kallberg Y."/>
            <person name="Tangrot J."/>
            <person name="Rosling A."/>
        </authorList>
    </citation>
    <scope>NUCLEOTIDE SEQUENCE</scope>
    <source>
        <strain evidence="1">AU212A</strain>
    </source>
</reference>
<name>A0ACA9LGN2_9GLOM</name>
<feature type="non-terminal residue" evidence="1">
    <location>
        <position position="63"/>
    </location>
</feature>
<dbReference type="EMBL" id="CAJVPM010005949">
    <property type="protein sequence ID" value="CAG8529706.1"/>
    <property type="molecule type" value="Genomic_DNA"/>
</dbReference>
<dbReference type="Proteomes" id="UP000789860">
    <property type="component" value="Unassembled WGS sequence"/>
</dbReference>
<gene>
    <name evidence="1" type="ORF">SCALOS_LOCUS4406</name>
</gene>
<organism evidence="1 2">
    <name type="scientific">Scutellospora calospora</name>
    <dbReference type="NCBI Taxonomy" id="85575"/>
    <lineage>
        <taxon>Eukaryota</taxon>
        <taxon>Fungi</taxon>
        <taxon>Fungi incertae sedis</taxon>
        <taxon>Mucoromycota</taxon>
        <taxon>Glomeromycotina</taxon>
        <taxon>Glomeromycetes</taxon>
        <taxon>Diversisporales</taxon>
        <taxon>Gigasporaceae</taxon>
        <taxon>Scutellospora</taxon>
    </lineage>
</organism>